<evidence type="ECO:0000256" key="1">
    <source>
        <dbReference type="ARBA" id="ARBA00022490"/>
    </source>
</evidence>
<protein>
    <submittedName>
        <fullName evidence="6">Methyltransferase-domain-containing protein</fullName>
    </submittedName>
</protein>
<dbReference type="Proteomes" id="UP000736335">
    <property type="component" value="Unassembled WGS sequence"/>
</dbReference>
<name>A0A9P6L4L3_9AGAM</name>
<dbReference type="EMBL" id="WIUZ02000012">
    <property type="protein sequence ID" value="KAF9782431.1"/>
    <property type="molecule type" value="Genomic_DNA"/>
</dbReference>
<dbReference type="InterPro" id="IPR025784">
    <property type="entry name" value="EFM7"/>
</dbReference>
<dbReference type="SUPFAM" id="SSF53335">
    <property type="entry name" value="S-adenosyl-L-methionine-dependent methyltransferases"/>
    <property type="match status" value="1"/>
</dbReference>
<dbReference type="Gene3D" id="3.40.50.150">
    <property type="entry name" value="Vaccinia Virus protein VP39"/>
    <property type="match status" value="1"/>
</dbReference>
<keyword evidence="3" id="KW-0808">Transferase</keyword>
<dbReference type="CDD" id="cd02440">
    <property type="entry name" value="AdoMet_MTases"/>
    <property type="match status" value="1"/>
</dbReference>
<dbReference type="OrthoDB" id="46564at2759"/>
<keyword evidence="4" id="KW-0949">S-adenosyl-L-methionine</keyword>
<dbReference type="Pfam" id="PF10294">
    <property type="entry name" value="Methyltransf_16"/>
    <property type="match status" value="1"/>
</dbReference>
<proteinExistence type="predicted"/>
<gene>
    <name evidence="6" type="ORF">BJ322DRAFT_1076123</name>
</gene>
<evidence type="ECO:0000313" key="6">
    <source>
        <dbReference type="EMBL" id="KAF9782431.1"/>
    </source>
</evidence>
<evidence type="ECO:0000256" key="3">
    <source>
        <dbReference type="ARBA" id="ARBA00022679"/>
    </source>
</evidence>
<comment type="caution">
    <text evidence="6">The sequence shown here is derived from an EMBL/GenBank/DDBJ whole genome shotgun (WGS) entry which is preliminary data.</text>
</comment>
<keyword evidence="7" id="KW-1185">Reference proteome</keyword>
<reference evidence="6" key="2">
    <citation type="submission" date="2020-11" db="EMBL/GenBank/DDBJ databases">
        <authorList>
            <consortium name="DOE Joint Genome Institute"/>
            <person name="Kuo A."/>
            <person name="Miyauchi S."/>
            <person name="Kiss E."/>
            <person name="Drula E."/>
            <person name="Kohler A."/>
            <person name="Sanchez-Garcia M."/>
            <person name="Andreopoulos B."/>
            <person name="Barry K.W."/>
            <person name="Bonito G."/>
            <person name="Buee M."/>
            <person name="Carver A."/>
            <person name="Chen C."/>
            <person name="Cichocki N."/>
            <person name="Clum A."/>
            <person name="Culley D."/>
            <person name="Crous P.W."/>
            <person name="Fauchery L."/>
            <person name="Girlanda M."/>
            <person name="Hayes R."/>
            <person name="Keri Z."/>
            <person name="Labutti K."/>
            <person name="Lipzen A."/>
            <person name="Lombard V."/>
            <person name="Magnuson J."/>
            <person name="Maillard F."/>
            <person name="Morin E."/>
            <person name="Murat C."/>
            <person name="Nolan M."/>
            <person name="Ohm R."/>
            <person name="Pangilinan J."/>
            <person name="Pereira M."/>
            <person name="Perotto S."/>
            <person name="Peter M."/>
            <person name="Riley R."/>
            <person name="Sitrit Y."/>
            <person name="Stielow B."/>
            <person name="Szollosi G."/>
            <person name="Zifcakova L."/>
            <person name="Stursova M."/>
            <person name="Spatafora J.W."/>
            <person name="Tedersoo L."/>
            <person name="Vaario L.-M."/>
            <person name="Yamada A."/>
            <person name="Yan M."/>
            <person name="Wang P."/>
            <person name="Xu J."/>
            <person name="Bruns T."/>
            <person name="Baldrian P."/>
            <person name="Vilgalys R."/>
            <person name="Henrissat B."/>
            <person name="Grigoriev I.V."/>
            <person name="Hibbett D."/>
            <person name="Nagy L.G."/>
            <person name="Martin F.M."/>
        </authorList>
    </citation>
    <scope>NUCLEOTIDE SEQUENCE</scope>
    <source>
        <strain evidence="6">UH-Tt-Lm1</strain>
    </source>
</reference>
<keyword evidence="2 6" id="KW-0489">Methyltransferase</keyword>
<dbReference type="PANTHER" id="PTHR14614">
    <property type="entry name" value="HEPATOCELLULAR CARCINOMA-ASSOCIATED ANTIGEN"/>
    <property type="match status" value="1"/>
</dbReference>
<evidence type="ECO:0000256" key="2">
    <source>
        <dbReference type="ARBA" id="ARBA00022603"/>
    </source>
</evidence>
<dbReference type="AlphaFoldDB" id="A0A9P6L4L3"/>
<organism evidence="6 7">
    <name type="scientific">Thelephora terrestris</name>
    <dbReference type="NCBI Taxonomy" id="56493"/>
    <lineage>
        <taxon>Eukaryota</taxon>
        <taxon>Fungi</taxon>
        <taxon>Dikarya</taxon>
        <taxon>Basidiomycota</taxon>
        <taxon>Agaricomycotina</taxon>
        <taxon>Agaricomycetes</taxon>
        <taxon>Thelephorales</taxon>
        <taxon>Thelephoraceae</taxon>
        <taxon>Thelephora</taxon>
    </lineage>
</organism>
<sequence length="253" mass="28354">MTDYQDLNLGSLFPDEPRPQSPAPTFDSYHRETEECTGDWSTVEIRLVGSHPLWGHHLWNAARAFAAYLDAHPQLYQNQNVIELGAGGGLPGIVAALNGANTVVLTDYPDPALLENLEYNLSRNLTSNAGSRVFVKGYIWGRPVAHLLEALPDGSMGFDVILMSDLIFNHSEHDGLLRSCLLLNAHSPPTLLVFFTHHRPHLATKDMDFFEKTKSHWIAQEVVKKTYQPMFVDDPGDMETRSVVHGWKLLKVD</sequence>
<dbReference type="GO" id="GO:0032259">
    <property type="term" value="P:methylation"/>
    <property type="evidence" value="ECO:0007669"/>
    <property type="project" value="UniProtKB-KW"/>
</dbReference>
<reference evidence="6" key="1">
    <citation type="journal article" date="2020" name="Nat. Commun.">
        <title>Large-scale genome sequencing of mycorrhizal fungi provides insights into the early evolution of symbiotic traits.</title>
        <authorList>
            <person name="Miyauchi S."/>
            <person name="Kiss E."/>
            <person name="Kuo A."/>
            <person name="Drula E."/>
            <person name="Kohler A."/>
            <person name="Sanchez-Garcia M."/>
            <person name="Morin E."/>
            <person name="Andreopoulos B."/>
            <person name="Barry K.W."/>
            <person name="Bonito G."/>
            <person name="Buee M."/>
            <person name="Carver A."/>
            <person name="Chen C."/>
            <person name="Cichocki N."/>
            <person name="Clum A."/>
            <person name="Culley D."/>
            <person name="Crous P.W."/>
            <person name="Fauchery L."/>
            <person name="Girlanda M."/>
            <person name="Hayes R.D."/>
            <person name="Keri Z."/>
            <person name="LaButti K."/>
            <person name="Lipzen A."/>
            <person name="Lombard V."/>
            <person name="Magnuson J."/>
            <person name="Maillard F."/>
            <person name="Murat C."/>
            <person name="Nolan M."/>
            <person name="Ohm R.A."/>
            <person name="Pangilinan J."/>
            <person name="Pereira M.F."/>
            <person name="Perotto S."/>
            <person name="Peter M."/>
            <person name="Pfister S."/>
            <person name="Riley R."/>
            <person name="Sitrit Y."/>
            <person name="Stielow J.B."/>
            <person name="Szollosi G."/>
            <person name="Zifcakova L."/>
            <person name="Stursova M."/>
            <person name="Spatafora J.W."/>
            <person name="Tedersoo L."/>
            <person name="Vaario L.M."/>
            <person name="Yamada A."/>
            <person name="Yan M."/>
            <person name="Wang P."/>
            <person name="Xu J."/>
            <person name="Bruns T."/>
            <person name="Baldrian P."/>
            <person name="Vilgalys R."/>
            <person name="Dunand C."/>
            <person name="Henrissat B."/>
            <person name="Grigoriev I.V."/>
            <person name="Hibbett D."/>
            <person name="Nagy L.G."/>
            <person name="Martin F.M."/>
        </authorList>
    </citation>
    <scope>NUCLEOTIDE SEQUENCE</scope>
    <source>
        <strain evidence="6">UH-Tt-Lm1</strain>
    </source>
</reference>
<feature type="region of interest" description="Disordered" evidence="5">
    <location>
        <begin position="1"/>
        <end position="28"/>
    </location>
</feature>
<dbReference type="GO" id="GO:0005737">
    <property type="term" value="C:cytoplasm"/>
    <property type="evidence" value="ECO:0007669"/>
    <property type="project" value="TreeGrafter"/>
</dbReference>
<evidence type="ECO:0000256" key="4">
    <source>
        <dbReference type="ARBA" id="ARBA00022691"/>
    </source>
</evidence>
<evidence type="ECO:0000313" key="7">
    <source>
        <dbReference type="Proteomes" id="UP000736335"/>
    </source>
</evidence>
<keyword evidence="1" id="KW-0963">Cytoplasm</keyword>
<dbReference type="PANTHER" id="PTHR14614:SF10">
    <property type="entry name" value="PROTEIN N-TERMINAL AND LYSINE N-METHYLTRANSFERASE EFM7"/>
    <property type="match status" value="1"/>
</dbReference>
<dbReference type="GO" id="GO:0008757">
    <property type="term" value="F:S-adenosylmethionine-dependent methyltransferase activity"/>
    <property type="evidence" value="ECO:0007669"/>
    <property type="project" value="UniProtKB-ARBA"/>
</dbReference>
<evidence type="ECO:0000256" key="5">
    <source>
        <dbReference type="SAM" id="MobiDB-lite"/>
    </source>
</evidence>
<dbReference type="InterPro" id="IPR019410">
    <property type="entry name" value="Methyltransf_16"/>
</dbReference>
<accession>A0A9P6L4L3</accession>
<dbReference type="PROSITE" id="PS51560">
    <property type="entry name" value="SAM_MT_NNT1"/>
    <property type="match status" value="1"/>
</dbReference>
<dbReference type="InterPro" id="IPR029063">
    <property type="entry name" value="SAM-dependent_MTases_sf"/>
</dbReference>